<keyword evidence="2" id="KW-1185">Reference proteome</keyword>
<comment type="caution">
    <text evidence="1">The sequence shown here is derived from an EMBL/GenBank/DDBJ whole genome shotgun (WGS) entry which is preliminary data.</text>
</comment>
<reference evidence="1" key="1">
    <citation type="submission" date="2023-06" db="EMBL/GenBank/DDBJ databases">
        <authorList>
            <consortium name="Lawrence Berkeley National Laboratory"/>
            <person name="Ahrendt S."/>
            <person name="Sahu N."/>
            <person name="Indic B."/>
            <person name="Wong-Bajracharya J."/>
            <person name="Merenyi Z."/>
            <person name="Ke H.-M."/>
            <person name="Monk M."/>
            <person name="Kocsube S."/>
            <person name="Drula E."/>
            <person name="Lipzen A."/>
            <person name="Balint B."/>
            <person name="Henrissat B."/>
            <person name="Andreopoulos B."/>
            <person name="Martin F.M."/>
            <person name="Harder C.B."/>
            <person name="Rigling D."/>
            <person name="Ford K.L."/>
            <person name="Foster G.D."/>
            <person name="Pangilinan J."/>
            <person name="Papanicolaou A."/>
            <person name="Barry K."/>
            <person name="LaButti K."/>
            <person name="Viragh M."/>
            <person name="Koriabine M."/>
            <person name="Yan M."/>
            <person name="Riley R."/>
            <person name="Champramary S."/>
            <person name="Plett K.L."/>
            <person name="Tsai I.J."/>
            <person name="Slot J."/>
            <person name="Sipos G."/>
            <person name="Plett J."/>
            <person name="Nagy L.G."/>
            <person name="Grigoriev I.V."/>
        </authorList>
    </citation>
    <scope>NUCLEOTIDE SEQUENCE</scope>
    <source>
        <strain evidence="1">CCBAS 213</strain>
    </source>
</reference>
<dbReference type="AlphaFoldDB" id="A0AA39N7T2"/>
<evidence type="ECO:0000313" key="2">
    <source>
        <dbReference type="Proteomes" id="UP001175211"/>
    </source>
</evidence>
<protein>
    <submittedName>
        <fullName evidence="1">Uncharacterized protein</fullName>
    </submittedName>
</protein>
<gene>
    <name evidence="1" type="ORF">EV420DRAFT_219994</name>
</gene>
<dbReference type="GeneID" id="85364815"/>
<proteinExistence type="predicted"/>
<accession>A0AA39N7T2</accession>
<dbReference type="EMBL" id="JAUEPS010000012">
    <property type="protein sequence ID" value="KAK0460615.1"/>
    <property type="molecule type" value="Genomic_DNA"/>
</dbReference>
<dbReference type="RefSeq" id="XP_060332654.1">
    <property type="nucleotide sequence ID" value="XM_060481267.1"/>
</dbReference>
<sequence>MDTLCPAIIQEFLTFLPARPWLDSETYPTSTDVYTAQDVAPAEDRPIYCHPDLTLILRLMEFLVGLVRSLDIGSVSCQSMQECLEAMSDVSFQAEVDMSRYSSHVTSAIRPIIQAIAEATGLPGRFSVEQQAVSEVQGDFDVTVVRKWLEDGRVLWEPVVVCSEEDRAYSVLLEKAEELSRPFSLDATEKQTGAKAMAVKLALQMVAAKAEYGFFFAGYIAIAAQLVRSPDPSRPGRILLLSPVFKLQNETLPYPNSLTHFQAKIPTEPFLAILVAMLLR</sequence>
<dbReference type="Proteomes" id="UP001175211">
    <property type="component" value="Unassembled WGS sequence"/>
</dbReference>
<organism evidence="1 2">
    <name type="scientific">Armillaria tabescens</name>
    <name type="common">Ringless honey mushroom</name>
    <name type="synonym">Agaricus tabescens</name>
    <dbReference type="NCBI Taxonomy" id="1929756"/>
    <lineage>
        <taxon>Eukaryota</taxon>
        <taxon>Fungi</taxon>
        <taxon>Dikarya</taxon>
        <taxon>Basidiomycota</taxon>
        <taxon>Agaricomycotina</taxon>
        <taxon>Agaricomycetes</taxon>
        <taxon>Agaricomycetidae</taxon>
        <taxon>Agaricales</taxon>
        <taxon>Marasmiineae</taxon>
        <taxon>Physalacriaceae</taxon>
        <taxon>Desarmillaria</taxon>
    </lineage>
</organism>
<evidence type="ECO:0000313" key="1">
    <source>
        <dbReference type="EMBL" id="KAK0460615.1"/>
    </source>
</evidence>
<name>A0AA39N7T2_ARMTA</name>